<evidence type="ECO:0000256" key="2">
    <source>
        <dbReference type="SAM" id="Phobius"/>
    </source>
</evidence>
<keyword evidence="2" id="KW-0812">Transmembrane</keyword>
<keyword evidence="2" id="KW-1133">Transmembrane helix</keyword>
<name>A0A428U735_9HYPO</name>
<proteinExistence type="predicted"/>
<feature type="region of interest" description="Disordered" evidence="1">
    <location>
        <begin position="59"/>
        <end position="86"/>
    </location>
</feature>
<dbReference type="AlphaFoldDB" id="A0A428U735"/>
<dbReference type="Proteomes" id="UP000287144">
    <property type="component" value="Unassembled WGS sequence"/>
</dbReference>
<keyword evidence="4" id="KW-1185">Reference proteome</keyword>
<feature type="transmembrane region" description="Helical" evidence="2">
    <location>
        <begin position="96"/>
        <end position="116"/>
    </location>
</feature>
<gene>
    <name evidence="3" type="ORF">CEP52_003713</name>
</gene>
<comment type="caution">
    <text evidence="3">The sequence shown here is derived from an EMBL/GenBank/DDBJ whole genome shotgun (WGS) entry which is preliminary data.</text>
</comment>
<feature type="region of interest" description="Disordered" evidence="1">
    <location>
        <begin position="19"/>
        <end position="40"/>
    </location>
</feature>
<keyword evidence="2" id="KW-0472">Membrane</keyword>
<organism evidence="3 4">
    <name type="scientific">Fusarium oligoseptatum</name>
    <dbReference type="NCBI Taxonomy" id="2604345"/>
    <lineage>
        <taxon>Eukaryota</taxon>
        <taxon>Fungi</taxon>
        <taxon>Dikarya</taxon>
        <taxon>Ascomycota</taxon>
        <taxon>Pezizomycotina</taxon>
        <taxon>Sordariomycetes</taxon>
        <taxon>Hypocreomycetidae</taxon>
        <taxon>Hypocreales</taxon>
        <taxon>Nectriaceae</taxon>
        <taxon>Fusarium</taxon>
        <taxon>Fusarium solani species complex</taxon>
    </lineage>
</organism>
<sequence>MPDTKAYCGIMRSDMSGKALPTYTERPQNAPIHHEKMSTQPKERIGTNILQRLREKLGHTRCPDPEGGVEKHNLHPHHHEEKHPFEDQRNKTPWDWFRVLLELILWCISTASCWMMERLARPGMDPPISRFMIAIMTYAVTTGTVFFIHSDSPFIDIGMVCSGILGMACGQIMQWSVEETLFRLLPGLILSSMALSGAAAYVTTDLMFG</sequence>
<evidence type="ECO:0000313" key="4">
    <source>
        <dbReference type="Proteomes" id="UP000287144"/>
    </source>
</evidence>
<evidence type="ECO:0000256" key="1">
    <source>
        <dbReference type="SAM" id="MobiDB-lite"/>
    </source>
</evidence>
<feature type="transmembrane region" description="Helical" evidence="2">
    <location>
        <begin position="184"/>
        <end position="203"/>
    </location>
</feature>
<dbReference type="EMBL" id="NKCK01000025">
    <property type="protein sequence ID" value="RSM10121.1"/>
    <property type="molecule type" value="Genomic_DNA"/>
</dbReference>
<feature type="transmembrane region" description="Helical" evidence="2">
    <location>
        <begin position="128"/>
        <end position="148"/>
    </location>
</feature>
<reference evidence="3 4" key="1">
    <citation type="submission" date="2017-06" db="EMBL/GenBank/DDBJ databases">
        <title>Comparative genomic analysis of Ambrosia Fusariam Clade fungi.</title>
        <authorList>
            <person name="Stajich J.E."/>
            <person name="Carrillo J."/>
            <person name="Kijimoto T."/>
            <person name="Eskalen A."/>
            <person name="O'Donnell K."/>
            <person name="Kasson M."/>
        </authorList>
    </citation>
    <scope>NUCLEOTIDE SEQUENCE [LARGE SCALE GENOMIC DNA]</scope>
    <source>
        <strain evidence="3 4">NRRL62579</strain>
    </source>
</reference>
<accession>A0A428U735</accession>
<protein>
    <submittedName>
        <fullName evidence="3">Uncharacterized protein</fullName>
    </submittedName>
</protein>
<evidence type="ECO:0000313" key="3">
    <source>
        <dbReference type="EMBL" id="RSM10121.1"/>
    </source>
</evidence>